<gene>
    <name evidence="2" type="ORF">DPMN_173252</name>
</gene>
<reference evidence="2" key="2">
    <citation type="submission" date="2020-11" db="EMBL/GenBank/DDBJ databases">
        <authorList>
            <person name="McCartney M.A."/>
            <person name="Auch B."/>
            <person name="Kono T."/>
            <person name="Mallez S."/>
            <person name="Becker A."/>
            <person name="Gohl D.M."/>
            <person name="Silverstein K.A.T."/>
            <person name="Koren S."/>
            <person name="Bechman K.B."/>
            <person name="Herman A."/>
            <person name="Abrahante J.E."/>
            <person name="Garbe J."/>
        </authorList>
    </citation>
    <scope>NUCLEOTIDE SEQUENCE</scope>
    <source>
        <strain evidence="2">Duluth1</strain>
        <tissue evidence="2">Whole animal</tissue>
    </source>
</reference>
<evidence type="ECO:0000313" key="2">
    <source>
        <dbReference type="EMBL" id="KAH3771923.1"/>
    </source>
</evidence>
<feature type="chain" id="PRO_5038671066" evidence="1">
    <location>
        <begin position="18"/>
        <end position="120"/>
    </location>
</feature>
<name>A0A9D4E2I2_DREPO</name>
<evidence type="ECO:0000256" key="1">
    <source>
        <dbReference type="SAM" id="SignalP"/>
    </source>
</evidence>
<dbReference type="EMBL" id="JAIWYP010000009">
    <property type="protein sequence ID" value="KAH3771923.1"/>
    <property type="molecule type" value="Genomic_DNA"/>
</dbReference>
<accession>A0A9D4E2I2</accession>
<reference evidence="2" key="1">
    <citation type="journal article" date="2019" name="bioRxiv">
        <title>The Genome of the Zebra Mussel, Dreissena polymorpha: A Resource for Invasive Species Research.</title>
        <authorList>
            <person name="McCartney M.A."/>
            <person name="Auch B."/>
            <person name="Kono T."/>
            <person name="Mallez S."/>
            <person name="Zhang Y."/>
            <person name="Obille A."/>
            <person name="Becker A."/>
            <person name="Abrahante J.E."/>
            <person name="Garbe J."/>
            <person name="Badalamenti J.P."/>
            <person name="Herman A."/>
            <person name="Mangelson H."/>
            <person name="Liachko I."/>
            <person name="Sullivan S."/>
            <person name="Sone E.D."/>
            <person name="Koren S."/>
            <person name="Silverstein K.A.T."/>
            <person name="Beckman K.B."/>
            <person name="Gohl D.M."/>
        </authorList>
    </citation>
    <scope>NUCLEOTIDE SEQUENCE</scope>
    <source>
        <strain evidence="2">Duluth1</strain>
        <tissue evidence="2">Whole animal</tissue>
    </source>
</reference>
<keyword evidence="1" id="KW-0732">Signal</keyword>
<comment type="caution">
    <text evidence="2">The sequence shown here is derived from an EMBL/GenBank/DDBJ whole genome shotgun (WGS) entry which is preliminary data.</text>
</comment>
<dbReference type="Proteomes" id="UP000828390">
    <property type="component" value="Unassembled WGS sequence"/>
</dbReference>
<proteinExistence type="predicted"/>
<sequence>MLSCLTLVAISVGLAEATFCTVKSECAANECCYIRPQYLIMSKRQMVLPGQPLWTPEPGMCETYKNPGDPCSVILNGHCGCSSGYSCQWVPEPSTTASAGRRSMIYHPGPGSYQCVANNP</sequence>
<dbReference type="OrthoDB" id="6132230at2759"/>
<dbReference type="AlphaFoldDB" id="A0A9D4E2I2"/>
<keyword evidence="3" id="KW-1185">Reference proteome</keyword>
<feature type="signal peptide" evidence="1">
    <location>
        <begin position="1"/>
        <end position="17"/>
    </location>
</feature>
<organism evidence="2 3">
    <name type="scientific">Dreissena polymorpha</name>
    <name type="common">Zebra mussel</name>
    <name type="synonym">Mytilus polymorpha</name>
    <dbReference type="NCBI Taxonomy" id="45954"/>
    <lineage>
        <taxon>Eukaryota</taxon>
        <taxon>Metazoa</taxon>
        <taxon>Spiralia</taxon>
        <taxon>Lophotrochozoa</taxon>
        <taxon>Mollusca</taxon>
        <taxon>Bivalvia</taxon>
        <taxon>Autobranchia</taxon>
        <taxon>Heteroconchia</taxon>
        <taxon>Euheterodonta</taxon>
        <taxon>Imparidentia</taxon>
        <taxon>Neoheterodontei</taxon>
        <taxon>Myida</taxon>
        <taxon>Dreissenoidea</taxon>
        <taxon>Dreissenidae</taxon>
        <taxon>Dreissena</taxon>
    </lineage>
</organism>
<evidence type="ECO:0000313" key="3">
    <source>
        <dbReference type="Proteomes" id="UP000828390"/>
    </source>
</evidence>
<protein>
    <submittedName>
        <fullName evidence="2">Uncharacterized protein</fullName>
    </submittedName>
</protein>